<feature type="disulfide bond" evidence="15">
    <location>
        <begin position="227"/>
        <end position="239"/>
    </location>
</feature>
<keyword evidence="21" id="KW-1185">Reference proteome</keyword>
<dbReference type="InterPro" id="IPR002172">
    <property type="entry name" value="LDrepeatLR_classA_rpt"/>
</dbReference>
<feature type="disulfide bond" evidence="15">
    <location>
        <begin position="163"/>
        <end position="178"/>
    </location>
</feature>
<dbReference type="InterPro" id="IPR001881">
    <property type="entry name" value="EGF-like_Ca-bd_dom"/>
</dbReference>
<dbReference type="SUPFAM" id="SSF57196">
    <property type="entry name" value="EGF/Laminin"/>
    <property type="match status" value="2"/>
</dbReference>
<dbReference type="InterPro" id="IPR023415">
    <property type="entry name" value="LDLR_class-A_CS"/>
</dbReference>
<feature type="disulfide bond" evidence="15">
    <location>
        <begin position="144"/>
        <end position="156"/>
    </location>
</feature>
<dbReference type="SMART" id="SM00179">
    <property type="entry name" value="EGF_CA"/>
    <property type="match status" value="3"/>
</dbReference>
<dbReference type="CDD" id="cd00112">
    <property type="entry name" value="LDLa"/>
    <property type="match status" value="7"/>
</dbReference>
<feature type="transmembrane region" description="Helical" evidence="18">
    <location>
        <begin position="1593"/>
        <end position="1616"/>
    </location>
</feature>
<evidence type="ECO:0000256" key="17">
    <source>
        <dbReference type="SAM" id="MobiDB-lite"/>
    </source>
</evidence>
<dbReference type="FunFam" id="4.10.400.10:FF:000092">
    <property type="entry name" value="LDL receptor related protein 4"/>
    <property type="match status" value="1"/>
</dbReference>
<dbReference type="FunFam" id="4.10.400.10:FF:000006">
    <property type="entry name" value="Putative low-density lipoprotein receptor"/>
    <property type="match status" value="1"/>
</dbReference>
<organism evidence="20 21">
    <name type="scientific">Mastacembelus armatus</name>
    <name type="common">zig-zag eel</name>
    <dbReference type="NCBI Taxonomy" id="205130"/>
    <lineage>
        <taxon>Eukaryota</taxon>
        <taxon>Metazoa</taxon>
        <taxon>Chordata</taxon>
        <taxon>Craniata</taxon>
        <taxon>Vertebrata</taxon>
        <taxon>Euteleostomi</taxon>
        <taxon>Actinopterygii</taxon>
        <taxon>Neopterygii</taxon>
        <taxon>Teleostei</taxon>
        <taxon>Neoteleostei</taxon>
        <taxon>Acanthomorphata</taxon>
        <taxon>Anabantaria</taxon>
        <taxon>Synbranchiformes</taxon>
        <taxon>Mastacembelidae</taxon>
        <taxon>Mastacembelus</taxon>
    </lineage>
</organism>
<dbReference type="PROSITE" id="PS51120">
    <property type="entry name" value="LDLRB"/>
    <property type="match status" value="12"/>
</dbReference>
<feature type="disulfide bond" evidence="15">
    <location>
        <begin position="187"/>
        <end position="199"/>
    </location>
</feature>
<evidence type="ECO:0000256" key="15">
    <source>
        <dbReference type="PROSITE-ProRule" id="PRU00124"/>
    </source>
</evidence>
<dbReference type="InterPro" id="IPR000033">
    <property type="entry name" value="LDLR_classB_rpt"/>
</dbReference>
<evidence type="ECO:0000256" key="10">
    <source>
        <dbReference type="ARBA" id="ARBA00022989"/>
    </source>
</evidence>
<keyword evidence="10 18" id="KW-1133">Transmembrane helix</keyword>
<evidence type="ECO:0000256" key="9">
    <source>
        <dbReference type="ARBA" id="ARBA00022837"/>
    </source>
</evidence>
<dbReference type="PRINTS" id="PR00261">
    <property type="entry name" value="LDLRECEPTOR"/>
</dbReference>
<evidence type="ECO:0000256" key="2">
    <source>
        <dbReference type="ARBA" id="ARBA00009939"/>
    </source>
</evidence>
<dbReference type="InterPro" id="IPR009030">
    <property type="entry name" value="Growth_fac_rcpt_cys_sf"/>
</dbReference>
<evidence type="ECO:0000313" key="20">
    <source>
        <dbReference type="Ensembl" id="ENSMAMP00000053735.1"/>
    </source>
</evidence>
<dbReference type="PANTHER" id="PTHR22722">
    <property type="entry name" value="LOW-DENSITY LIPOPROTEIN RECEPTOR-RELATED PROTEIN 2-RELATED"/>
    <property type="match status" value="1"/>
</dbReference>
<keyword evidence="14" id="KW-0325">Glycoprotein</keyword>
<evidence type="ECO:0000256" key="16">
    <source>
        <dbReference type="PROSITE-ProRule" id="PRU00461"/>
    </source>
</evidence>
<feature type="region of interest" description="Disordered" evidence="17">
    <location>
        <begin position="1735"/>
        <end position="1776"/>
    </location>
</feature>
<dbReference type="FunFam" id="2.10.25.10:FF:000009">
    <property type="entry name" value="Low-density lipoprotein receptor isoform 1"/>
    <property type="match status" value="1"/>
</dbReference>
<evidence type="ECO:0000256" key="11">
    <source>
        <dbReference type="ARBA" id="ARBA00023136"/>
    </source>
</evidence>
<protein>
    <submittedName>
        <fullName evidence="20">Low density lipoprotein receptor-related protein 4</fullName>
    </submittedName>
</protein>
<feature type="disulfide bond" evidence="15">
    <location>
        <begin position="316"/>
        <end position="334"/>
    </location>
</feature>
<keyword evidence="3" id="KW-1003">Cell membrane</keyword>
<feature type="disulfide bond" evidence="15">
    <location>
        <begin position="234"/>
        <end position="252"/>
    </location>
</feature>
<dbReference type="GO" id="GO:0016324">
    <property type="term" value="C:apical plasma membrane"/>
    <property type="evidence" value="ECO:0007669"/>
    <property type="project" value="TreeGrafter"/>
</dbReference>
<evidence type="ECO:0000313" key="21">
    <source>
        <dbReference type="Proteomes" id="UP000261640"/>
    </source>
</evidence>
<feature type="repeat" description="LDL-receptor class B" evidence="16">
    <location>
        <begin position="1385"/>
        <end position="1427"/>
    </location>
</feature>
<reference evidence="20" key="2">
    <citation type="submission" date="2025-09" db="UniProtKB">
        <authorList>
            <consortium name="Ensembl"/>
        </authorList>
    </citation>
    <scope>IDENTIFICATION</scope>
</reference>
<keyword evidence="12 15" id="KW-1015">Disulfide bond</keyword>
<feature type="domain" description="EGF-like" evidence="19">
    <location>
        <begin position="415"/>
        <end position="430"/>
    </location>
</feature>
<feature type="disulfide bond" evidence="15">
    <location>
        <begin position="194"/>
        <end position="212"/>
    </location>
</feature>
<dbReference type="FunFam" id="4.10.400.10:FF:000017">
    <property type="entry name" value="LDL receptor related protein 4"/>
    <property type="match status" value="2"/>
</dbReference>
<keyword evidence="9" id="KW-0106">Calcium</keyword>
<dbReference type="InterPro" id="IPR018097">
    <property type="entry name" value="EGF_Ca-bd_CS"/>
</dbReference>
<dbReference type="Ensembl" id="ENSMAMT00000051261.1">
    <property type="protein sequence ID" value="ENSMAMP00000053735.1"/>
    <property type="gene ID" value="ENSMAMG00000015657.2"/>
</dbReference>
<feature type="repeat" description="LDL-receptor class B" evidence="16">
    <location>
        <begin position="825"/>
        <end position="867"/>
    </location>
</feature>
<feature type="disulfide bond" evidence="15">
    <location>
        <begin position="266"/>
        <end position="278"/>
    </location>
</feature>
<dbReference type="PROSITE" id="PS01209">
    <property type="entry name" value="LDLRA_1"/>
    <property type="match status" value="4"/>
</dbReference>
<feature type="disulfide bond" evidence="15">
    <location>
        <begin position="151"/>
        <end position="169"/>
    </location>
</feature>
<feature type="disulfide bond" evidence="15">
    <location>
        <begin position="206"/>
        <end position="221"/>
    </location>
</feature>
<dbReference type="GO" id="GO:0006898">
    <property type="term" value="P:receptor-mediated endocytosis"/>
    <property type="evidence" value="ECO:0007669"/>
    <property type="project" value="TreeGrafter"/>
</dbReference>
<feature type="disulfide bond" evidence="15">
    <location>
        <begin position="113"/>
        <end position="131"/>
    </location>
</feature>
<feature type="disulfide bond" evidence="15">
    <location>
        <begin position="309"/>
        <end position="321"/>
    </location>
</feature>
<feature type="repeat" description="LDL-receptor class B" evidence="16">
    <location>
        <begin position="1342"/>
        <end position="1384"/>
    </location>
</feature>
<feature type="repeat" description="LDL-receptor class B" evidence="16">
    <location>
        <begin position="782"/>
        <end position="824"/>
    </location>
</feature>
<dbReference type="InterPro" id="IPR011042">
    <property type="entry name" value="6-blade_b-propeller_TolB-like"/>
</dbReference>
<sequence>MLNQAQLSFSVCAGVQGNAECSCGRNHFTCAVSAFGECTCIPAQWQCDGDNDCGDHSDEDGCMLPTCSPLDFHCDNGKCIRRSWVCDGDNDCEDDSDEQDCPPRECEEDEFHCQNGYCIRSLWHCDGDNDCGDNSDEQCDMRKCSDKEFRCTDGSCIAEHWYCDGDTDCKDGSDEENCPSDVMTATCSVEEFQCAYGRCILDIYHCDGDDDCGDWSDESDCSSHQPCRSVEFMCSSGMCINAGWRCDGEFDCDDRSDEKNCTTSMCTADQFRCGTGRCVRLSWRCDGEDDCVDRSDEEGCEKTGNSPPCAPDQFQCGNGRCIGQRKVCNEVNDCGDGTDENPHHDCRPHSSKGNCNQNNGGCSQKCQMVRGLVQCTCHTGYRLMDDSKACQDVDECAEEGYCSQGCTNTEGGFQCWCVQGYELRPDKRSCKALGPEPVLLFANRIDIRQVLPHRSEYTLLLNNLENAIALDFHHSLKLVFWSDVTLDRIMRANLNGSNVEEVVSTGLESPGGLAIDWIHDKLYWTDSGTSRIEVANLDGTHRKVLLWQNMEKPRAIALHPIEGKIYWTDWGNTPRIEYANMDGSNRRVIADTHLFWPNGLTIDYAGRRMYWVDAKHHVIERADLDGRNRKAVISQGLPHPFAITVFEDSLYWTDWHTKSINSANKFTGKNQEIIRNKLHFPMDIHTLHPQRQPAGRNRCGANNGGCSHLCLPSNKTYTCACPTGFKKVDHYNCATGLDKFLLFARRTDIRRISFDTEDMSDDVIPLADVRNAVALDWDAKDGYIYWTDVTTDSINRALWDGTKQEVVVDTSLESPAGLAIDWVTNKLYWTDAGTDRIEVSNADGSMRTVLIWENLDRPRDIVVDPIGGFMYWTDWGANPKIERAGMDASNRIVIILSNLTWPNGLAIDYETKRLYWADAGMKTIEFGNLDGSDRQVLIGSQLPHPFGLTVHENKLYWTDWQSKSIQSADKLTGLGRQTLTENLENLMDIHMFHRHRETVQNPCGVNNGGCSHLCLLAPAPKGSSCACPTGINLQADGKTCMSGMSSFLIFARRTDIRMVSLDIPYFADVVLAVNSSMKNTIAIGVDPKEGKVYWSDSTLKKISRAHGLMTTDGLAVDAVGRKIYWTDTGTNRIEVANLDGSMRKVLIWQNLDSPRAIFDLLEKGFTLYQNFSLLSKPHRIEASDLNGQNRHTLVTPVQHPYGLTLLGSHIYWTDWQSRSIQRADKNTGANTITVQANLPGLMDIQAVDREKPMGFNKCGRRNGGCTHLCLPRPNGTSCACPTGILLKGDGRSCDDSPETYLLFSNRVSVRRISLDTNDHTDVHVPIPELHNVISLDYDSVDGKLYYTDVTLDVIRRANLDGSGMETVISQGLKTTDGLAVDWVARNMYWTDTGRNTIEVARLDGTSRKVLVNNSLDEPRAIAVFPKYLWGNYLHGFFRLKMIFWVDAHLDRIESSDLNGKLRQVLVSPVSHPFALTQQDRWIYWTDWQTKSIQRVDKHTGRNKETVLANVEGLMDIIVVSPHRQTGTNLCGVNNGGCTHLCFAKTNSFVCACPDEPDGRPCSTSELLLIYWVCSVNIPSLTPMPSLVGEGLHISYVIGGVLTILAILILIAALIIYRHKKSKFADPGVSNLTYSNPSYRTSTQEVKIEASQKPPIYNQLRYKKEGVVDGGYKEKIRIVEGVCLLSNEELYWDDLKQIKPSRGGLHTCMRTDTVSLQASSASLDDGETEQLLQEEASECSSITTLTPSAITPQRHTQHSLPDTGWASTRKPSTESEV</sequence>
<evidence type="ECO:0000256" key="14">
    <source>
        <dbReference type="ARBA" id="ARBA00023180"/>
    </source>
</evidence>
<dbReference type="PROSITE" id="PS01187">
    <property type="entry name" value="EGF_CA"/>
    <property type="match status" value="1"/>
</dbReference>
<feature type="repeat" description="LDL-receptor class B" evidence="16">
    <location>
        <begin position="477"/>
        <end position="519"/>
    </location>
</feature>
<evidence type="ECO:0000256" key="7">
    <source>
        <dbReference type="ARBA" id="ARBA00022729"/>
    </source>
</evidence>
<dbReference type="Pfam" id="PF07645">
    <property type="entry name" value="EGF_CA"/>
    <property type="match status" value="1"/>
</dbReference>
<dbReference type="PROSITE" id="PS01186">
    <property type="entry name" value="EGF_2"/>
    <property type="match status" value="1"/>
</dbReference>
<comment type="subcellular location">
    <subcellularLocation>
        <location evidence="1">Cell membrane</location>
        <topology evidence="1">Single-pass type I membrane protein</topology>
    </subcellularLocation>
</comment>
<dbReference type="SUPFAM" id="SSF57184">
    <property type="entry name" value="Growth factor receptor domain"/>
    <property type="match status" value="1"/>
</dbReference>
<dbReference type="InterPro" id="IPR000152">
    <property type="entry name" value="EGF-type_Asp/Asn_hydroxyl_site"/>
</dbReference>
<evidence type="ECO:0000256" key="1">
    <source>
        <dbReference type="ARBA" id="ARBA00004251"/>
    </source>
</evidence>
<dbReference type="PANTHER" id="PTHR22722:SF15">
    <property type="entry name" value="LOW-DENSITY LIPOPROTEIN RECEPTOR-RELATED"/>
    <property type="match status" value="1"/>
</dbReference>
<dbReference type="FunFam" id="4.10.400.10:FF:000085">
    <property type="entry name" value="low-density lipoprotein receptor-related protein 4"/>
    <property type="match status" value="1"/>
</dbReference>
<dbReference type="Proteomes" id="UP000261640">
    <property type="component" value="Unplaced"/>
</dbReference>
<feature type="disulfide bond" evidence="15">
    <location>
        <begin position="74"/>
        <end position="92"/>
    </location>
</feature>
<comment type="caution">
    <text evidence="15">Lacks conserved residue(s) required for the propagation of feature annotation.</text>
</comment>
<dbReference type="PROSITE" id="PS50068">
    <property type="entry name" value="LDLRA_2"/>
    <property type="match status" value="8"/>
</dbReference>
<feature type="disulfide bond" evidence="15">
    <location>
        <begin position="246"/>
        <end position="261"/>
    </location>
</feature>
<feature type="disulfide bond" evidence="15">
    <location>
        <begin position="47"/>
        <end position="62"/>
    </location>
</feature>
<comment type="similarity">
    <text evidence="2">Belongs to the LDLR family.</text>
</comment>
<dbReference type="SUPFAM" id="SSF57424">
    <property type="entry name" value="LDL receptor-like module"/>
    <property type="match status" value="8"/>
</dbReference>
<dbReference type="InterPro" id="IPR036055">
    <property type="entry name" value="LDL_receptor-like_sf"/>
</dbReference>
<dbReference type="Gene3D" id="4.10.400.10">
    <property type="entry name" value="Low-density Lipoprotein Receptor"/>
    <property type="match status" value="8"/>
</dbReference>
<proteinExistence type="inferred from homology"/>
<feature type="disulfide bond" evidence="15">
    <location>
        <begin position="285"/>
        <end position="300"/>
    </location>
</feature>
<accession>A0A7N8XNU7</accession>
<evidence type="ECO:0000256" key="6">
    <source>
        <dbReference type="ARBA" id="ARBA00022692"/>
    </source>
</evidence>
<feature type="compositionally biased region" description="Polar residues" evidence="17">
    <location>
        <begin position="1737"/>
        <end position="1769"/>
    </location>
</feature>
<dbReference type="Pfam" id="PF00058">
    <property type="entry name" value="Ldl_recept_b"/>
    <property type="match status" value="11"/>
</dbReference>
<evidence type="ECO:0000256" key="13">
    <source>
        <dbReference type="ARBA" id="ARBA00023170"/>
    </source>
</evidence>
<dbReference type="FunFam" id="4.10.400.10:FF:000098">
    <property type="entry name" value="low-density lipoprotein receptor-related protein 4"/>
    <property type="match status" value="1"/>
</dbReference>
<feature type="repeat" description="LDL-receptor class B" evidence="16">
    <location>
        <begin position="563"/>
        <end position="606"/>
    </location>
</feature>
<evidence type="ECO:0000256" key="8">
    <source>
        <dbReference type="ARBA" id="ARBA00022737"/>
    </source>
</evidence>
<dbReference type="SMART" id="SM00181">
    <property type="entry name" value="EGF"/>
    <property type="match status" value="6"/>
</dbReference>
<dbReference type="GO" id="GO:0043235">
    <property type="term" value="C:receptor complex"/>
    <property type="evidence" value="ECO:0007669"/>
    <property type="project" value="TreeGrafter"/>
</dbReference>
<dbReference type="PROSITE" id="PS00010">
    <property type="entry name" value="ASX_HYDROXYL"/>
    <property type="match status" value="1"/>
</dbReference>
<feature type="repeat" description="LDL-receptor class B" evidence="16">
    <location>
        <begin position="1440"/>
        <end position="1481"/>
    </location>
</feature>
<evidence type="ECO:0000256" key="12">
    <source>
        <dbReference type="ARBA" id="ARBA00023157"/>
    </source>
</evidence>
<feature type="repeat" description="LDL-receptor class B" evidence="16">
    <location>
        <begin position="520"/>
        <end position="562"/>
    </location>
</feature>
<dbReference type="SMART" id="SM00192">
    <property type="entry name" value="LDLa"/>
    <property type="match status" value="8"/>
</dbReference>
<dbReference type="FunFam" id="4.10.400.10:FF:000034">
    <property type="entry name" value="Low-density lipoprotein receptor-related protein 2"/>
    <property type="match status" value="1"/>
</dbReference>
<evidence type="ECO:0000256" key="4">
    <source>
        <dbReference type="ARBA" id="ARBA00022536"/>
    </source>
</evidence>
<dbReference type="GeneTree" id="ENSGT00940000158287"/>
<dbReference type="GO" id="GO:0005509">
    <property type="term" value="F:calcium ion binding"/>
    <property type="evidence" value="ECO:0007669"/>
    <property type="project" value="InterPro"/>
</dbReference>
<dbReference type="Gene3D" id="2.120.10.30">
    <property type="entry name" value="TolB, C-terminal domain"/>
    <property type="match status" value="6"/>
</dbReference>
<dbReference type="CDD" id="cd00054">
    <property type="entry name" value="EGF_CA"/>
    <property type="match status" value="1"/>
</dbReference>
<name>A0A7N8XNU7_9TELE</name>
<keyword evidence="13" id="KW-0675">Receptor</keyword>
<feature type="repeat" description="LDL-receptor class B" evidence="16">
    <location>
        <begin position="868"/>
        <end position="911"/>
    </location>
</feature>
<keyword evidence="7" id="KW-0732">Signal</keyword>
<dbReference type="InterPro" id="IPR051221">
    <property type="entry name" value="LDLR-related"/>
</dbReference>
<keyword evidence="4" id="KW-0245">EGF-like domain</keyword>
<feature type="disulfide bond" evidence="15">
    <location>
        <begin position="106"/>
        <end position="118"/>
    </location>
</feature>
<feature type="repeat" description="LDL-receptor class B" evidence="16">
    <location>
        <begin position="912"/>
        <end position="954"/>
    </location>
</feature>
<feature type="repeat" description="LDL-receptor class B" evidence="16">
    <location>
        <begin position="607"/>
        <end position="649"/>
    </location>
</feature>
<feature type="repeat" description="LDL-receptor class B" evidence="16">
    <location>
        <begin position="1121"/>
        <end position="1163"/>
    </location>
</feature>
<dbReference type="InterPro" id="IPR049883">
    <property type="entry name" value="NOTCH1_EGF-like"/>
</dbReference>
<dbReference type="GO" id="GO:0042562">
    <property type="term" value="F:hormone binding"/>
    <property type="evidence" value="ECO:0007669"/>
    <property type="project" value="TreeGrafter"/>
</dbReference>
<dbReference type="SUPFAM" id="SSF63825">
    <property type="entry name" value="YWTD domain"/>
    <property type="match status" value="4"/>
</dbReference>
<keyword evidence="11 18" id="KW-0472">Membrane</keyword>
<reference evidence="20" key="1">
    <citation type="submission" date="2025-08" db="UniProtKB">
        <authorList>
            <consortium name="Ensembl"/>
        </authorList>
    </citation>
    <scope>IDENTIFICATION</scope>
</reference>
<dbReference type="SMART" id="SM00135">
    <property type="entry name" value="LY"/>
    <property type="match status" value="17"/>
</dbReference>
<evidence type="ECO:0000259" key="19">
    <source>
        <dbReference type="PROSITE" id="PS01186"/>
    </source>
</evidence>
<dbReference type="Gene3D" id="2.10.25.10">
    <property type="entry name" value="Laminin"/>
    <property type="match status" value="2"/>
</dbReference>
<dbReference type="FunFam" id="4.10.400.10:FF:000009">
    <property type="entry name" value="Low-density lipoprotein receptor-related protein 1"/>
    <property type="match status" value="1"/>
</dbReference>
<evidence type="ECO:0000256" key="3">
    <source>
        <dbReference type="ARBA" id="ARBA00022475"/>
    </source>
</evidence>
<keyword evidence="6 18" id="KW-0812">Transmembrane</keyword>
<keyword evidence="8" id="KW-0677">Repeat</keyword>
<feature type="disulfide bond" evidence="15">
    <location>
        <begin position="67"/>
        <end position="79"/>
    </location>
</feature>
<dbReference type="InterPro" id="IPR000742">
    <property type="entry name" value="EGF"/>
</dbReference>
<keyword evidence="5" id="KW-0254">Endocytosis</keyword>
<feature type="disulfide bond" evidence="15">
    <location>
        <begin position="273"/>
        <end position="291"/>
    </location>
</feature>
<dbReference type="FunFam" id="2.120.10.30:FF:000008">
    <property type="entry name" value="Low-density lipoprotein receptor-related protein 4"/>
    <property type="match status" value="2"/>
</dbReference>
<evidence type="ECO:0000256" key="18">
    <source>
        <dbReference type="SAM" id="Phobius"/>
    </source>
</evidence>
<evidence type="ECO:0000256" key="5">
    <source>
        <dbReference type="ARBA" id="ARBA00022583"/>
    </source>
</evidence>
<feature type="disulfide bond" evidence="15">
    <location>
        <begin position="86"/>
        <end position="101"/>
    </location>
</feature>
<dbReference type="Pfam" id="PF14670">
    <property type="entry name" value="FXa_inhibition"/>
    <property type="match status" value="4"/>
</dbReference>
<dbReference type="Pfam" id="PF00057">
    <property type="entry name" value="Ldl_recept_a"/>
    <property type="match status" value="8"/>
</dbReference>